<evidence type="ECO:0000256" key="3">
    <source>
        <dbReference type="ARBA" id="ARBA00022833"/>
    </source>
</evidence>
<dbReference type="AlphaFoldDB" id="A0A7J6M320"/>
<keyword evidence="2 4" id="KW-0863">Zinc-finger</keyword>
<dbReference type="Gene3D" id="4.10.1000.10">
    <property type="entry name" value="Zinc finger, CCCH-type"/>
    <property type="match status" value="1"/>
</dbReference>
<organism evidence="7 8">
    <name type="scientific">Perkinsus olseni</name>
    <name type="common">Perkinsus atlanticus</name>
    <dbReference type="NCBI Taxonomy" id="32597"/>
    <lineage>
        <taxon>Eukaryota</taxon>
        <taxon>Sar</taxon>
        <taxon>Alveolata</taxon>
        <taxon>Perkinsozoa</taxon>
        <taxon>Perkinsea</taxon>
        <taxon>Perkinsida</taxon>
        <taxon>Perkinsidae</taxon>
        <taxon>Perkinsus</taxon>
    </lineage>
</organism>
<evidence type="ECO:0000313" key="8">
    <source>
        <dbReference type="Proteomes" id="UP000570595"/>
    </source>
</evidence>
<dbReference type="InterPro" id="IPR036855">
    <property type="entry name" value="Znf_CCCH_sf"/>
</dbReference>
<sequence length="264" mass="28366">MVTAFAMKWVPPSVEYDDNELYLAANSPLRPASSSSSGVTKEHFYKTKLCVFYALQGYCIHGNNCTYAHGVEDLVSANALLASPPLPPCWSRFADSTEGESEVCKAGLSAPRLTESQEGNQSAAGWFDRGQRSRSAETTGAGGTEQRTLELSRSKPSSGRRWTTPQIRGRLAAQDLLIGSRSTLGEESLLSHTSAYPTGNGELTGSYMHELFPDSGNCGVHCSDKKLSSTRQAASCLLADVNSGFVFPRTARRFAGSRSSGDGY</sequence>
<dbReference type="PROSITE" id="PS50103">
    <property type="entry name" value="ZF_C3H1"/>
    <property type="match status" value="1"/>
</dbReference>
<feature type="domain" description="C3H1-type" evidence="6">
    <location>
        <begin position="44"/>
        <end position="72"/>
    </location>
</feature>
<dbReference type="SUPFAM" id="SSF90229">
    <property type="entry name" value="CCCH zinc finger"/>
    <property type="match status" value="1"/>
</dbReference>
<feature type="compositionally biased region" description="Polar residues" evidence="5">
    <location>
        <begin position="154"/>
        <end position="163"/>
    </location>
</feature>
<dbReference type="GO" id="GO:0008270">
    <property type="term" value="F:zinc ion binding"/>
    <property type="evidence" value="ECO:0007669"/>
    <property type="project" value="UniProtKB-KW"/>
</dbReference>
<dbReference type="EMBL" id="JABAHT010000083">
    <property type="protein sequence ID" value="KAF4665952.1"/>
    <property type="molecule type" value="Genomic_DNA"/>
</dbReference>
<evidence type="ECO:0000256" key="2">
    <source>
        <dbReference type="ARBA" id="ARBA00022771"/>
    </source>
</evidence>
<dbReference type="InterPro" id="IPR000571">
    <property type="entry name" value="Znf_CCCH"/>
</dbReference>
<proteinExistence type="predicted"/>
<keyword evidence="3 4" id="KW-0862">Zinc</keyword>
<evidence type="ECO:0000313" key="7">
    <source>
        <dbReference type="EMBL" id="KAF4665952.1"/>
    </source>
</evidence>
<feature type="zinc finger region" description="C3H1-type" evidence="4">
    <location>
        <begin position="44"/>
        <end position="72"/>
    </location>
</feature>
<reference evidence="7 8" key="1">
    <citation type="submission" date="2020-04" db="EMBL/GenBank/DDBJ databases">
        <title>Perkinsus olseni comparative genomics.</title>
        <authorList>
            <person name="Bogema D.R."/>
        </authorList>
    </citation>
    <scope>NUCLEOTIDE SEQUENCE [LARGE SCALE GENOMIC DNA]</scope>
    <source>
        <strain evidence="7">ATCC PRA-179</strain>
    </source>
</reference>
<comment type="caution">
    <text evidence="7">The sequence shown here is derived from an EMBL/GenBank/DDBJ whole genome shotgun (WGS) entry which is preliminary data.</text>
</comment>
<feature type="region of interest" description="Disordered" evidence="5">
    <location>
        <begin position="110"/>
        <end position="163"/>
    </location>
</feature>
<evidence type="ECO:0000256" key="5">
    <source>
        <dbReference type="SAM" id="MobiDB-lite"/>
    </source>
</evidence>
<gene>
    <name evidence="7" type="ORF">FOZ61_010356</name>
</gene>
<protein>
    <recommendedName>
        <fullName evidence="6">C3H1-type domain-containing protein</fullName>
    </recommendedName>
</protein>
<evidence type="ECO:0000259" key="6">
    <source>
        <dbReference type="PROSITE" id="PS50103"/>
    </source>
</evidence>
<evidence type="ECO:0000256" key="1">
    <source>
        <dbReference type="ARBA" id="ARBA00022723"/>
    </source>
</evidence>
<dbReference type="SMART" id="SM00356">
    <property type="entry name" value="ZnF_C3H1"/>
    <property type="match status" value="1"/>
</dbReference>
<dbReference type="Pfam" id="PF00642">
    <property type="entry name" value="zf-CCCH"/>
    <property type="match status" value="1"/>
</dbReference>
<dbReference type="Proteomes" id="UP000570595">
    <property type="component" value="Unassembled WGS sequence"/>
</dbReference>
<accession>A0A7J6M320</accession>
<keyword evidence="1 4" id="KW-0479">Metal-binding</keyword>
<name>A0A7J6M320_PEROL</name>
<feature type="compositionally biased region" description="Polar residues" evidence="5">
    <location>
        <begin position="114"/>
        <end position="123"/>
    </location>
</feature>
<dbReference type="OrthoDB" id="333440at2759"/>
<evidence type="ECO:0000256" key="4">
    <source>
        <dbReference type="PROSITE-ProRule" id="PRU00723"/>
    </source>
</evidence>